<evidence type="ECO:0008006" key="4">
    <source>
        <dbReference type="Google" id="ProtNLM"/>
    </source>
</evidence>
<accession>A0A553E4Z4</accession>
<dbReference type="Proteomes" id="UP000316371">
    <property type="component" value="Unassembled WGS sequence"/>
</dbReference>
<feature type="transmembrane region" description="Helical" evidence="1">
    <location>
        <begin position="138"/>
        <end position="161"/>
    </location>
</feature>
<proteinExistence type="predicted"/>
<reference evidence="2 3" key="1">
    <citation type="submission" date="2019-07" db="EMBL/GenBank/DDBJ databases">
        <title>Novel species of Flavobacterium.</title>
        <authorList>
            <person name="Liu Q."/>
            <person name="Xin Y.-H."/>
        </authorList>
    </citation>
    <scope>NUCLEOTIDE SEQUENCE [LARGE SCALE GENOMIC DNA]</scope>
    <source>
        <strain evidence="2 3">LB1R34</strain>
    </source>
</reference>
<keyword evidence="1" id="KW-1133">Transmembrane helix</keyword>
<comment type="caution">
    <text evidence="2">The sequence shown here is derived from an EMBL/GenBank/DDBJ whole genome shotgun (WGS) entry which is preliminary data.</text>
</comment>
<dbReference type="RefSeq" id="WP_221932057.1">
    <property type="nucleotide sequence ID" value="NZ_VJZT01000006.1"/>
</dbReference>
<dbReference type="AlphaFoldDB" id="A0A553E4Z4"/>
<feature type="transmembrane region" description="Helical" evidence="1">
    <location>
        <begin position="265"/>
        <end position="287"/>
    </location>
</feature>
<feature type="transmembrane region" description="Helical" evidence="1">
    <location>
        <begin position="377"/>
        <end position="395"/>
    </location>
</feature>
<evidence type="ECO:0000313" key="2">
    <source>
        <dbReference type="EMBL" id="TRX40116.1"/>
    </source>
</evidence>
<keyword evidence="1" id="KW-0812">Transmembrane</keyword>
<keyword evidence="3" id="KW-1185">Reference proteome</keyword>
<sequence>MIYSLKKQNKEEILKLFIKYGNIVIVFSVIGEIIFFPSWANVAGCAMAVISWIIFNVLFLKKRIILFHTFSFLAYLSMFLACYIPLPATLIEAKPISYGFQNPLETFFYQTLIFIVASLAFFAVIYKKARRNNYLQKTLYRLNFFNTNPTVLWVLGIIGLFSRIQTLAVVNEVQIGDVGSKFLDGFVYLQYAPLILLFPTLSGVSNSNKGNKSIFVYVIFLVVLSFATNSRQQMIYPLLTILLLFSIYLLKDNISVFSLFSPSKIVFALFFVFFGLGFLSDISLAMLENRILRKDNIDRMELLTKTFETLQQDDVMESLRAKSLENQSSVVTYETTWDENYLNNFMLNRYGNLRVVDETIYYANKIGFANSKMQETFLTKTFAIYPLPILTALGIDVDKTNLDFSPGDMLYFIGTGNPNALGGHRVTSLIGDGLATFGYWCFPIVFVLLFFSFKLMDSFIYFTKTDIVFSTLGLINIFGFFGIFRNSIGCIVPLEYLLRGFFQQCFTFWLLVFIIGRIFGLKKNYKKISLQAINF</sequence>
<keyword evidence="1" id="KW-0472">Membrane</keyword>
<name>A0A553E4Z4_9FLAO</name>
<feature type="transmembrane region" description="Helical" evidence="1">
    <location>
        <begin position="437"/>
        <end position="455"/>
    </location>
</feature>
<feature type="transmembrane region" description="Helical" evidence="1">
    <location>
        <begin position="41"/>
        <end position="59"/>
    </location>
</feature>
<feature type="transmembrane region" description="Helical" evidence="1">
    <location>
        <begin position="467"/>
        <end position="484"/>
    </location>
</feature>
<feature type="transmembrane region" description="Helical" evidence="1">
    <location>
        <begin position="210"/>
        <end position="227"/>
    </location>
</feature>
<gene>
    <name evidence="2" type="ORF">FNW21_07865</name>
</gene>
<feature type="transmembrane region" description="Helical" evidence="1">
    <location>
        <begin position="496"/>
        <end position="519"/>
    </location>
</feature>
<feature type="transmembrane region" description="Helical" evidence="1">
    <location>
        <begin position="66"/>
        <end position="86"/>
    </location>
</feature>
<feature type="transmembrane region" description="Helical" evidence="1">
    <location>
        <begin position="106"/>
        <end position="126"/>
    </location>
</feature>
<evidence type="ECO:0000313" key="3">
    <source>
        <dbReference type="Proteomes" id="UP000316371"/>
    </source>
</evidence>
<dbReference type="EMBL" id="VJZT01000006">
    <property type="protein sequence ID" value="TRX40116.1"/>
    <property type="molecule type" value="Genomic_DNA"/>
</dbReference>
<evidence type="ECO:0000256" key="1">
    <source>
        <dbReference type="SAM" id="Phobius"/>
    </source>
</evidence>
<protein>
    <recommendedName>
        <fullName evidence="4">O-antigen polysaccharide polymerase Wzy</fullName>
    </recommendedName>
</protein>
<feature type="transmembrane region" description="Helical" evidence="1">
    <location>
        <begin position="16"/>
        <end position="35"/>
    </location>
</feature>
<organism evidence="2 3">
    <name type="scientific">Flavobacterium restrictum</name>
    <dbReference type="NCBI Taxonomy" id="2594428"/>
    <lineage>
        <taxon>Bacteria</taxon>
        <taxon>Pseudomonadati</taxon>
        <taxon>Bacteroidota</taxon>
        <taxon>Flavobacteriia</taxon>
        <taxon>Flavobacteriales</taxon>
        <taxon>Flavobacteriaceae</taxon>
        <taxon>Flavobacterium</taxon>
    </lineage>
</organism>